<sequence length="153" mass="16871">MGIGTAGAVVTEMFYLPAATPEQAPANALAEQAARQLQAYCDDADYRFDLPLALRGSEFQRRVWQTLRDIPRGQVRTYGELARHLDSVARAVGQACRSNPFPPLVPCHRVMAADGLGGFAGSDDQNGYTLGVKRWLLAHEGHQEYQWQQATLL</sequence>
<keyword evidence="4 10" id="KW-0489">Methyltransferase</keyword>
<keyword evidence="5 10" id="KW-0808">Transferase</keyword>
<evidence type="ECO:0000256" key="6">
    <source>
        <dbReference type="ARBA" id="ARBA00022763"/>
    </source>
</evidence>
<keyword evidence="6" id="KW-0227">DNA damage</keyword>
<dbReference type="GO" id="GO:0003908">
    <property type="term" value="F:methylated-DNA-[protein]-cysteine S-methyltransferase activity"/>
    <property type="evidence" value="ECO:0007669"/>
    <property type="project" value="UniProtKB-EC"/>
</dbReference>
<evidence type="ECO:0000313" key="11">
    <source>
        <dbReference type="Proteomes" id="UP000448575"/>
    </source>
</evidence>
<dbReference type="SUPFAM" id="SSF53155">
    <property type="entry name" value="Methylated DNA-protein cysteine methyltransferase domain"/>
    <property type="match status" value="1"/>
</dbReference>
<dbReference type="InterPro" id="IPR001497">
    <property type="entry name" value="MethylDNA_cys_MeTrfase_AS"/>
</dbReference>
<evidence type="ECO:0000256" key="7">
    <source>
        <dbReference type="ARBA" id="ARBA00023204"/>
    </source>
</evidence>
<reference evidence="10 11" key="1">
    <citation type="submission" date="2019-12" db="EMBL/GenBank/DDBJ databases">
        <title>Novel species isolated from a subtropical stream in China.</title>
        <authorList>
            <person name="Lu H."/>
        </authorList>
    </citation>
    <scope>NUCLEOTIDE SEQUENCE [LARGE SCALE GENOMIC DNA]</scope>
    <source>
        <strain evidence="10 11">DS3</strain>
    </source>
</reference>
<gene>
    <name evidence="10" type="ORF">GTP41_10225</name>
</gene>
<keyword evidence="7" id="KW-0234">DNA repair</keyword>
<feature type="domain" description="Methylated-DNA-[protein]-cysteine S-methyltransferase DNA binding" evidence="9">
    <location>
        <begin position="58"/>
        <end position="141"/>
    </location>
</feature>
<dbReference type="AlphaFoldDB" id="A0A6N9HI43"/>
<dbReference type="Pfam" id="PF01035">
    <property type="entry name" value="DNA_binding_1"/>
    <property type="match status" value="1"/>
</dbReference>
<evidence type="ECO:0000256" key="4">
    <source>
        <dbReference type="ARBA" id="ARBA00022603"/>
    </source>
</evidence>
<evidence type="ECO:0000256" key="2">
    <source>
        <dbReference type="ARBA" id="ARBA00008711"/>
    </source>
</evidence>
<keyword evidence="11" id="KW-1185">Reference proteome</keyword>
<dbReference type="SUPFAM" id="SSF46767">
    <property type="entry name" value="Methylated DNA-protein cysteine methyltransferase, C-terminal domain"/>
    <property type="match status" value="1"/>
</dbReference>
<dbReference type="PANTHER" id="PTHR10815:SF13">
    <property type="entry name" value="METHYLATED-DNA--PROTEIN-CYSTEINE METHYLTRANSFERASE"/>
    <property type="match status" value="1"/>
</dbReference>
<dbReference type="EC" id="2.1.1.63" evidence="3"/>
<dbReference type="InterPro" id="IPR036388">
    <property type="entry name" value="WH-like_DNA-bd_sf"/>
</dbReference>
<dbReference type="CDD" id="cd06445">
    <property type="entry name" value="ATase"/>
    <property type="match status" value="1"/>
</dbReference>
<accession>A0A6N9HI43</accession>
<dbReference type="NCBIfam" id="TIGR00589">
    <property type="entry name" value="ogt"/>
    <property type="match status" value="1"/>
</dbReference>
<dbReference type="Gene3D" id="1.10.10.10">
    <property type="entry name" value="Winged helix-like DNA-binding domain superfamily/Winged helix DNA-binding domain"/>
    <property type="match status" value="1"/>
</dbReference>
<comment type="catalytic activity">
    <reaction evidence="1">
        <text>a 4-O-methyl-thymidine in DNA + L-cysteinyl-[protein] = a thymidine in DNA + S-methyl-L-cysteinyl-[protein]</text>
        <dbReference type="Rhea" id="RHEA:53428"/>
        <dbReference type="Rhea" id="RHEA-COMP:10131"/>
        <dbReference type="Rhea" id="RHEA-COMP:10132"/>
        <dbReference type="Rhea" id="RHEA-COMP:13555"/>
        <dbReference type="Rhea" id="RHEA-COMP:13556"/>
        <dbReference type="ChEBI" id="CHEBI:29950"/>
        <dbReference type="ChEBI" id="CHEBI:82612"/>
        <dbReference type="ChEBI" id="CHEBI:137386"/>
        <dbReference type="ChEBI" id="CHEBI:137387"/>
        <dbReference type="EC" id="2.1.1.63"/>
    </reaction>
</comment>
<evidence type="ECO:0000256" key="8">
    <source>
        <dbReference type="ARBA" id="ARBA00049348"/>
    </source>
</evidence>
<evidence type="ECO:0000259" key="9">
    <source>
        <dbReference type="Pfam" id="PF01035"/>
    </source>
</evidence>
<evidence type="ECO:0000313" key="10">
    <source>
        <dbReference type="EMBL" id="MYN02475.1"/>
    </source>
</evidence>
<evidence type="ECO:0000256" key="3">
    <source>
        <dbReference type="ARBA" id="ARBA00011918"/>
    </source>
</evidence>
<protein>
    <recommendedName>
        <fullName evidence="3">methylated-DNA--[protein]-cysteine S-methyltransferase</fullName>
        <ecNumber evidence="3">2.1.1.63</ecNumber>
    </recommendedName>
</protein>
<dbReference type="GO" id="GO:0006281">
    <property type="term" value="P:DNA repair"/>
    <property type="evidence" value="ECO:0007669"/>
    <property type="project" value="UniProtKB-KW"/>
</dbReference>
<dbReference type="PROSITE" id="PS00374">
    <property type="entry name" value="MGMT"/>
    <property type="match status" value="1"/>
</dbReference>
<evidence type="ECO:0000256" key="1">
    <source>
        <dbReference type="ARBA" id="ARBA00001286"/>
    </source>
</evidence>
<dbReference type="PANTHER" id="PTHR10815">
    <property type="entry name" value="METHYLATED-DNA--PROTEIN-CYSTEINE METHYLTRANSFERASE"/>
    <property type="match status" value="1"/>
</dbReference>
<proteinExistence type="inferred from homology"/>
<dbReference type="InterPro" id="IPR036217">
    <property type="entry name" value="MethylDNA_cys_MeTrfase_DNAb"/>
</dbReference>
<comment type="similarity">
    <text evidence="2">Belongs to the MGMT family.</text>
</comment>
<dbReference type="GO" id="GO:0032259">
    <property type="term" value="P:methylation"/>
    <property type="evidence" value="ECO:0007669"/>
    <property type="project" value="UniProtKB-KW"/>
</dbReference>
<dbReference type="Proteomes" id="UP000448575">
    <property type="component" value="Unassembled WGS sequence"/>
</dbReference>
<organism evidence="10 11">
    <name type="scientific">Pseudoduganella guangdongensis</name>
    <dbReference type="NCBI Taxonomy" id="2692179"/>
    <lineage>
        <taxon>Bacteria</taxon>
        <taxon>Pseudomonadati</taxon>
        <taxon>Pseudomonadota</taxon>
        <taxon>Betaproteobacteria</taxon>
        <taxon>Burkholderiales</taxon>
        <taxon>Oxalobacteraceae</taxon>
        <taxon>Telluria group</taxon>
        <taxon>Pseudoduganella</taxon>
    </lineage>
</organism>
<evidence type="ECO:0000256" key="5">
    <source>
        <dbReference type="ARBA" id="ARBA00022679"/>
    </source>
</evidence>
<dbReference type="EMBL" id="WWCJ01000006">
    <property type="protein sequence ID" value="MYN02475.1"/>
    <property type="molecule type" value="Genomic_DNA"/>
</dbReference>
<comment type="catalytic activity">
    <reaction evidence="8">
        <text>a 6-O-methyl-2'-deoxyguanosine in DNA + L-cysteinyl-[protein] = S-methyl-L-cysteinyl-[protein] + a 2'-deoxyguanosine in DNA</text>
        <dbReference type="Rhea" id="RHEA:24000"/>
        <dbReference type="Rhea" id="RHEA-COMP:10131"/>
        <dbReference type="Rhea" id="RHEA-COMP:10132"/>
        <dbReference type="Rhea" id="RHEA-COMP:11367"/>
        <dbReference type="Rhea" id="RHEA-COMP:11368"/>
        <dbReference type="ChEBI" id="CHEBI:29950"/>
        <dbReference type="ChEBI" id="CHEBI:82612"/>
        <dbReference type="ChEBI" id="CHEBI:85445"/>
        <dbReference type="ChEBI" id="CHEBI:85448"/>
        <dbReference type="EC" id="2.1.1.63"/>
    </reaction>
</comment>
<dbReference type="InterPro" id="IPR014048">
    <property type="entry name" value="MethylDNA_cys_MeTrfase_DNA-bd"/>
</dbReference>
<name>A0A6N9HI43_9BURK</name>
<comment type="caution">
    <text evidence="10">The sequence shown here is derived from an EMBL/GenBank/DDBJ whole genome shotgun (WGS) entry which is preliminary data.</text>
</comment>
<dbReference type="FunFam" id="1.10.10.10:FF:000214">
    <property type="entry name" value="Methylated-DNA--protein-cysteine methyltransferase"/>
    <property type="match status" value="1"/>
</dbReference>
<dbReference type="InterPro" id="IPR036631">
    <property type="entry name" value="MGMT_N_sf"/>
</dbReference>